<reference evidence="3 4" key="1">
    <citation type="submission" date="2018-01" db="EMBL/GenBank/DDBJ databases">
        <title>Draft genome sequence of Jiangella sp. GTF31.</title>
        <authorList>
            <person name="Sahin N."/>
            <person name="Ay H."/>
            <person name="Saygin H."/>
        </authorList>
    </citation>
    <scope>NUCLEOTIDE SEQUENCE [LARGE SCALE GENOMIC DNA]</scope>
    <source>
        <strain evidence="3 4">GTF31</strain>
    </source>
</reference>
<feature type="region of interest" description="Disordered" evidence="1">
    <location>
        <begin position="1"/>
        <end position="25"/>
    </location>
</feature>
<evidence type="ECO:0000256" key="1">
    <source>
        <dbReference type="SAM" id="MobiDB-lite"/>
    </source>
</evidence>
<dbReference type="Proteomes" id="UP000248764">
    <property type="component" value="Unassembled WGS sequence"/>
</dbReference>
<name>A0A2W2BJK0_9ACTN</name>
<keyword evidence="2" id="KW-1133">Transmembrane helix</keyword>
<dbReference type="Pfam" id="PF11222">
    <property type="entry name" value="DUF3017"/>
    <property type="match status" value="1"/>
</dbReference>
<keyword evidence="2" id="KW-0812">Transmembrane</keyword>
<keyword evidence="4" id="KW-1185">Reference proteome</keyword>
<keyword evidence="2" id="KW-0472">Membrane</keyword>
<evidence type="ECO:0000256" key="2">
    <source>
        <dbReference type="SAM" id="Phobius"/>
    </source>
</evidence>
<feature type="transmembrane region" description="Helical" evidence="2">
    <location>
        <begin position="74"/>
        <end position="93"/>
    </location>
</feature>
<feature type="transmembrane region" description="Helical" evidence="2">
    <location>
        <begin position="99"/>
        <end position="122"/>
    </location>
</feature>
<dbReference type="EMBL" id="POTW01000008">
    <property type="protein sequence ID" value="PZF85440.1"/>
    <property type="molecule type" value="Genomic_DNA"/>
</dbReference>
<protein>
    <recommendedName>
        <fullName evidence="5">DUF3017 domain-containing protein</fullName>
    </recommendedName>
</protein>
<gene>
    <name evidence="3" type="ORF">C1I92_04830</name>
</gene>
<accession>A0A2W2BJK0</accession>
<sequence length="152" mass="16043">MDGTRHRAARGQPAHPARQRLHRAARPAVGGDLEAVSTRAGSHRAAASSRWAQAAERRLTPASWLRATFRQWPLLLSLAVVALGTVIVAENHFRRGTFIIAAGICLAAVLRAVLPSGVAGLLKVRSRAIDLLTLGFLGAGTLIASLIVPPPS</sequence>
<evidence type="ECO:0000313" key="3">
    <source>
        <dbReference type="EMBL" id="PZF85440.1"/>
    </source>
</evidence>
<feature type="transmembrane region" description="Helical" evidence="2">
    <location>
        <begin position="129"/>
        <end position="148"/>
    </location>
</feature>
<evidence type="ECO:0008006" key="5">
    <source>
        <dbReference type="Google" id="ProtNLM"/>
    </source>
</evidence>
<organism evidence="3 4">
    <name type="scientific">Jiangella anatolica</name>
    <dbReference type="NCBI Taxonomy" id="2670374"/>
    <lineage>
        <taxon>Bacteria</taxon>
        <taxon>Bacillati</taxon>
        <taxon>Actinomycetota</taxon>
        <taxon>Actinomycetes</taxon>
        <taxon>Jiangellales</taxon>
        <taxon>Jiangellaceae</taxon>
        <taxon>Jiangella</taxon>
    </lineage>
</organism>
<evidence type="ECO:0000313" key="4">
    <source>
        <dbReference type="Proteomes" id="UP000248764"/>
    </source>
</evidence>
<comment type="caution">
    <text evidence="3">The sequence shown here is derived from an EMBL/GenBank/DDBJ whole genome shotgun (WGS) entry which is preliminary data.</text>
</comment>
<proteinExistence type="predicted"/>
<dbReference type="InterPro" id="IPR021385">
    <property type="entry name" value="DUF3017"/>
</dbReference>
<dbReference type="AlphaFoldDB" id="A0A2W2BJK0"/>